<dbReference type="Gene3D" id="3.40.250.10">
    <property type="entry name" value="Rhodanese-like domain"/>
    <property type="match status" value="1"/>
</dbReference>
<name>A0AA49Q8A0_9BACT</name>
<evidence type="ECO:0000259" key="1">
    <source>
        <dbReference type="PROSITE" id="PS50206"/>
    </source>
</evidence>
<dbReference type="PANTHER" id="PTHR45431">
    <property type="entry name" value="RHODANESE-LIKE DOMAIN-CONTAINING PROTEIN 15, CHLOROPLASTIC"/>
    <property type="match status" value="1"/>
</dbReference>
<evidence type="ECO:0000313" key="2">
    <source>
        <dbReference type="EMBL" id="WKW12632.1"/>
    </source>
</evidence>
<evidence type="ECO:0000313" key="4">
    <source>
        <dbReference type="Proteomes" id="UP001229955"/>
    </source>
</evidence>
<sequence length="93" mass="9705">MPTFRNRPVDAVIDVRSKLEFWMGHLEGATNVPVDRLPEGLDGLGLTPKSRILVYCASGMRSAQAASILKAAGYANVVDGGGIGAASQDYAAA</sequence>
<dbReference type="InterPro" id="IPR001763">
    <property type="entry name" value="Rhodanese-like_dom"/>
</dbReference>
<evidence type="ECO:0000313" key="3">
    <source>
        <dbReference type="EMBL" id="WKW15539.1"/>
    </source>
</evidence>
<organism evidence="3 4">
    <name type="scientific">Pseudogemmatithrix spongiicola</name>
    <dbReference type="NCBI Taxonomy" id="3062599"/>
    <lineage>
        <taxon>Bacteria</taxon>
        <taxon>Pseudomonadati</taxon>
        <taxon>Gemmatimonadota</taxon>
        <taxon>Gemmatimonadia</taxon>
        <taxon>Gemmatimonadales</taxon>
        <taxon>Gemmatimonadaceae</taxon>
        <taxon>Pseudogemmatithrix</taxon>
    </lineage>
</organism>
<dbReference type="Proteomes" id="UP001229955">
    <property type="component" value="Chromosome"/>
</dbReference>
<gene>
    <name evidence="2" type="ORF">Strain138_001929</name>
    <name evidence="3" type="ORF">Strain318_001928</name>
</gene>
<dbReference type="EMBL" id="CP130613">
    <property type="protein sequence ID" value="WKW15539.1"/>
    <property type="molecule type" value="Genomic_DNA"/>
</dbReference>
<dbReference type="SMART" id="SM00450">
    <property type="entry name" value="RHOD"/>
    <property type="match status" value="1"/>
</dbReference>
<dbReference type="PROSITE" id="PS50206">
    <property type="entry name" value="RHODANESE_3"/>
    <property type="match status" value="1"/>
</dbReference>
<feature type="domain" description="Rhodanese" evidence="1">
    <location>
        <begin position="6"/>
        <end position="91"/>
    </location>
</feature>
<dbReference type="AlphaFoldDB" id="A0AA49Q8A0"/>
<dbReference type="RefSeq" id="WP_367885512.1">
    <property type="nucleotide sequence ID" value="NZ_CP130612.1"/>
</dbReference>
<dbReference type="InterPro" id="IPR036873">
    <property type="entry name" value="Rhodanese-like_dom_sf"/>
</dbReference>
<accession>A0AA49JVJ7</accession>
<reference evidence="3" key="1">
    <citation type="submission" date="2023-07" db="EMBL/GenBank/DDBJ databases">
        <authorList>
            <person name="Haufschild T."/>
            <person name="Kallscheuer N."/>
            <person name="Hammer J."/>
            <person name="Kohn T."/>
            <person name="Kabuu M."/>
            <person name="Jogler M."/>
            <person name="Wohfarth N."/>
            <person name="Heuer A."/>
            <person name="Rohde M."/>
            <person name="van Teeseling M.C.F."/>
            <person name="Jogler C."/>
        </authorList>
    </citation>
    <scope>NUCLEOTIDE SEQUENCE</scope>
    <source>
        <strain evidence="2">Strain 138</strain>
        <strain evidence="3">Strain 318</strain>
    </source>
</reference>
<dbReference type="InterPro" id="IPR052367">
    <property type="entry name" value="Thiosulfate_ST/Rhodanese-like"/>
</dbReference>
<dbReference type="KEGG" id="pspc:Strain318_001928"/>
<dbReference type="PANTHER" id="PTHR45431:SF3">
    <property type="entry name" value="RHODANESE-LIKE DOMAIN-CONTAINING PROTEIN 15, CHLOROPLASTIC"/>
    <property type="match status" value="1"/>
</dbReference>
<dbReference type="Pfam" id="PF00581">
    <property type="entry name" value="Rhodanese"/>
    <property type="match status" value="1"/>
</dbReference>
<keyword evidence="4" id="KW-1185">Reference proteome</keyword>
<protein>
    <submittedName>
        <fullName evidence="3">Rhodanese-like domain-containing protein</fullName>
    </submittedName>
</protein>
<dbReference type="EMBL" id="CP130612">
    <property type="protein sequence ID" value="WKW12632.1"/>
    <property type="molecule type" value="Genomic_DNA"/>
</dbReference>
<dbReference type="SUPFAM" id="SSF52821">
    <property type="entry name" value="Rhodanese/Cell cycle control phosphatase"/>
    <property type="match status" value="1"/>
</dbReference>
<proteinExistence type="predicted"/>
<accession>A0AA49Q8A0</accession>
<dbReference type="CDD" id="cd00158">
    <property type="entry name" value="RHOD"/>
    <property type="match status" value="1"/>
</dbReference>